<keyword evidence="2" id="KW-1185">Reference proteome</keyword>
<reference evidence="2" key="1">
    <citation type="journal article" date="2024" name="Front. Bioeng. Biotechnol.">
        <title>Genome-scale model development and genomic sequencing of the oleaginous clade Lipomyces.</title>
        <authorList>
            <person name="Czajka J.J."/>
            <person name="Han Y."/>
            <person name="Kim J."/>
            <person name="Mondo S.J."/>
            <person name="Hofstad B.A."/>
            <person name="Robles A."/>
            <person name="Haridas S."/>
            <person name="Riley R."/>
            <person name="LaButti K."/>
            <person name="Pangilinan J."/>
            <person name="Andreopoulos W."/>
            <person name="Lipzen A."/>
            <person name="Yan J."/>
            <person name="Wang M."/>
            <person name="Ng V."/>
            <person name="Grigoriev I.V."/>
            <person name="Spatafora J.W."/>
            <person name="Magnuson J.K."/>
            <person name="Baker S.E."/>
            <person name="Pomraning K.R."/>
        </authorList>
    </citation>
    <scope>NUCLEOTIDE SEQUENCE [LARGE SCALE GENOMIC DNA]</scope>
    <source>
        <strain evidence="2">CBS 7786</strain>
    </source>
</reference>
<name>A0ACC3SPX3_LIPKO</name>
<dbReference type="EMBL" id="MU971675">
    <property type="protein sequence ID" value="KAK9233704.1"/>
    <property type="molecule type" value="Genomic_DNA"/>
</dbReference>
<comment type="caution">
    <text evidence="1">The sequence shown here is derived from an EMBL/GenBank/DDBJ whole genome shotgun (WGS) entry which is preliminary data.</text>
</comment>
<protein>
    <submittedName>
        <fullName evidence="1">Uncharacterized protein</fullName>
    </submittedName>
</protein>
<gene>
    <name evidence="1" type="ORF">V1525DRAFT_160747</name>
</gene>
<accession>A0ACC3SPX3</accession>
<dbReference type="Proteomes" id="UP001433508">
    <property type="component" value="Unassembled WGS sequence"/>
</dbReference>
<organism evidence="1 2">
    <name type="scientific">Lipomyces kononenkoae</name>
    <name type="common">Yeast</name>
    <dbReference type="NCBI Taxonomy" id="34357"/>
    <lineage>
        <taxon>Eukaryota</taxon>
        <taxon>Fungi</taxon>
        <taxon>Dikarya</taxon>
        <taxon>Ascomycota</taxon>
        <taxon>Saccharomycotina</taxon>
        <taxon>Lipomycetes</taxon>
        <taxon>Lipomycetales</taxon>
        <taxon>Lipomycetaceae</taxon>
        <taxon>Lipomyces</taxon>
    </lineage>
</organism>
<sequence>MTTEVGSSLCSRLWRVTKTLKEASCELENLNINKDEILAQIESQKAYVAARTKQRLPSNFEDVRNVANNIERLMIERNYELEQVHTRLRGHKNAQAVFNKIRRRRPAIEKEIRKYNNMVEALPLRPEVKPPKISYEILVNEMNGREETSSLLHHFFRLDNFGITLSDVPSWVNNPGMRRAIQLYLLVRALREEMTIMRAEIMRTIRWAMENLRALVAYVASTRRCEVLLVEKMWTGVSIAQSLLDNLKSMYNADFSMEEAKALSPNLEELIQRAYSCLSNQLQIESGDREVLVEDGADILDEDDDDSLASNDAILEIAMLTLNDSHEPN</sequence>
<evidence type="ECO:0000313" key="1">
    <source>
        <dbReference type="EMBL" id="KAK9233704.1"/>
    </source>
</evidence>
<proteinExistence type="predicted"/>
<evidence type="ECO:0000313" key="2">
    <source>
        <dbReference type="Proteomes" id="UP001433508"/>
    </source>
</evidence>